<evidence type="ECO:0000313" key="3">
    <source>
        <dbReference type="Proteomes" id="UP000002051"/>
    </source>
</evidence>
<evidence type="ECO:0000313" key="1">
    <source>
        <dbReference type="EMBL" id="AET00937.1"/>
    </source>
</evidence>
<evidence type="ECO:0000313" key="2">
    <source>
        <dbReference type="EnsemblPlants" id="AET00937"/>
    </source>
</evidence>
<keyword evidence="1" id="KW-0812">Transmembrane</keyword>
<organism evidence="1 3">
    <name type="scientific">Medicago truncatula</name>
    <name type="common">Barrel medic</name>
    <name type="synonym">Medicago tribuloides</name>
    <dbReference type="NCBI Taxonomy" id="3880"/>
    <lineage>
        <taxon>Eukaryota</taxon>
        <taxon>Viridiplantae</taxon>
        <taxon>Streptophyta</taxon>
        <taxon>Embryophyta</taxon>
        <taxon>Tracheophyta</taxon>
        <taxon>Spermatophyta</taxon>
        <taxon>Magnoliopsida</taxon>
        <taxon>eudicotyledons</taxon>
        <taxon>Gunneridae</taxon>
        <taxon>Pentapetalae</taxon>
        <taxon>rosids</taxon>
        <taxon>fabids</taxon>
        <taxon>Fabales</taxon>
        <taxon>Fabaceae</taxon>
        <taxon>Papilionoideae</taxon>
        <taxon>50 kb inversion clade</taxon>
        <taxon>NPAAA clade</taxon>
        <taxon>Hologalegina</taxon>
        <taxon>IRL clade</taxon>
        <taxon>Trifolieae</taxon>
        <taxon>Medicago</taxon>
    </lineage>
</organism>
<dbReference type="PaxDb" id="3880-AET00937"/>
<dbReference type="Proteomes" id="UP000002051">
    <property type="component" value="Chromosome 5"/>
</dbReference>
<keyword evidence="1" id="KW-0472">Membrane</keyword>
<sequence>MDCLVKVRIWLYGCKRMNFLGYQNSFDGSFKIYTSSIVNYQMVQLGNIRYPIYNIAGMHVNGSMMILASLQLKSELG</sequence>
<name>G7K4W4_MEDTR</name>
<dbReference type="EMBL" id="CM001221">
    <property type="protein sequence ID" value="AET00937.1"/>
    <property type="molecule type" value="Genomic_DNA"/>
</dbReference>
<keyword evidence="3" id="KW-1185">Reference proteome</keyword>
<dbReference type="EnsemblPlants" id="AET00937">
    <property type="protein sequence ID" value="AET00937"/>
    <property type="gene ID" value="MTR_5g097610"/>
</dbReference>
<dbReference type="AlphaFoldDB" id="G7K4W4"/>
<reference evidence="2" key="3">
    <citation type="submission" date="2015-04" db="UniProtKB">
        <authorList>
            <consortium name="EnsemblPlants"/>
        </authorList>
    </citation>
    <scope>IDENTIFICATION</scope>
    <source>
        <strain evidence="2">cv. Jemalong A17</strain>
    </source>
</reference>
<accession>G7K4W4</accession>
<gene>
    <name evidence="1" type="ordered locus">MTR_5g097610</name>
</gene>
<reference evidence="1 3" key="1">
    <citation type="journal article" date="2011" name="Nature">
        <title>The Medicago genome provides insight into the evolution of rhizobial symbioses.</title>
        <authorList>
            <person name="Young N.D."/>
            <person name="Debelle F."/>
            <person name="Oldroyd G.E."/>
            <person name="Geurts R."/>
            <person name="Cannon S.B."/>
            <person name="Udvardi M.K."/>
            <person name="Benedito V.A."/>
            <person name="Mayer K.F."/>
            <person name="Gouzy J."/>
            <person name="Schoof H."/>
            <person name="Van de Peer Y."/>
            <person name="Proost S."/>
            <person name="Cook D.R."/>
            <person name="Meyers B.C."/>
            <person name="Spannagl M."/>
            <person name="Cheung F."/>
            <person name="De Mita S."/>
            <person name="Krishnakumar V."/>
            <person name="Gundlach H."/>
            <person name="Zhou S."/>
            <person name="Mudge J."/>
            <person name="Bharti A.K."/>
            <person name="Murray J.D."/>
            <person name="Naoumkina M.A."/>
            <person name="Rosen B."/>
            <person name="Silverstein K.A."/>
            <person name="Tang H."/>
            <person name="Rombauts S."/>
            <person name="Zhao P.X."/>
            <person name="Zhou P."/>
            <person name="Barbe V."/>
            <person name="Bardou P."/>
            <person name="Bechner M."/>
            <person name="Bellec A."/>
            <person name="Berger A."/>
            <person name="Berges H."/>
            <person name="Bidwell S."/>
            <person name="Bisseling T."/>
            <person name="Choisne N."/>
            <person name="Couloux A."/>
            <person name="Denny R."/>
            <person name="Deshpande S."/>
            <person name="Dai X."/>
            <person name="Doyle J.J."/>
            <person name="Dudez A.M."/>
            <person name="Farmer A.D."/>
            <person name="Fouteau S."/>
            <person name="Franken C."/>
            <person name="Gibelin C."/>
            <person name="Gish J."/>
            <person name="Goldstein S."/>
            <person name="Gonzalez A.J."/>
            <person name="Green P.J."/>
            <person name="Hallab A."/>
            <person name="Hartog M."/>
            <person name="Hua A."/>
            <person name="Humphray S.J."/>
            <person name="Jeong D.H."/>
            <person name="Jing Y."/>
            <person name="Jocker A."/>
            <person name="Kenton S.M."/>
            <person name="Kim D.J."/>
            <person name="Klee K."/>
            <person name="Lai H."/>
            <person name="Lang C."/>
            <person name="Lin S."/>
            <person name="Macmil S.L."/>
            <person name="Magdelenat G."/>
            <person name="Matthews L."/>
            <person name="McCorrison J."/>
            <person name="Monaghan E.L."/>
            <person name="Mun J.H."/>
            <person name="Najar F.Z."/>
            <person name="Nicholson C."/>
            <person name="Noirot C."/>
            <person name="O'Bleness M."/>
            <person name="Paule C.R."/>
            <person name="Poulain J."/>
            <person name="Prion F."/>
            <person name="Qin B."/>
            <person name="Qu C."/>
            <person name="Retzel E.F."/>
            <person name="Riddle C."/>
            <person name="Sallet E."/>
            <person name="Samain S."/>
            <person name="Samson N."/>
            <person name="Sanders I."/>
            <person name="Saurat O."/>
            <person name="Scarpelli C."/>
            <person name="Schiex T."/>
            <person name="Segurens B."/>
            <person name="Severin A.J."/>
            <person name="Sherrier D.J."/>
            <person name="Shi R."/>
            <person name="Sims S."/>
            <person name="Singer S.R."/>
            <person name="Sinharoy S."/>
            <person name="Sterck L."/>
            <person name="Viollet A."/>
            <person name="Wang B.B."/>
            <person name="Wang K."/>
            <person name="Wang M."/>
            <person name="Wang X."/>
            <person name="Warfsmann J."/>
            <person name="Weissenbach J."/>
            <person name="White D.D."/>
            <person name="White J.D."/>
            <person name="Wiley G.B."/>
            <person name="Wincker P."/>
            <person name="Xing Y."/>
            <person name="Yang L."/>
            <person name="Yao Z."/>
            <person name="Ying F."/>
            <person name="Zhai J."/>
            <person name="Zhou L."/>
            <person name="Zuber A."/>
            <person name="Denarie J."/>
            <person name="Dixon R.A."/>
            <person name="May G.D."/>
            <person name="Schwartz D.C."/>
            <person name="Rogers J."/>
            <person name="Quetier F."/>
            <person name="Town C.D."/>
            <person name="Roe B.A."/>
        </authorList>
    </citation>
    <scope>NUCLEOTIDE SEQUENCE [LARGE SCALE GENOMIC DNA]</scope>
    <source>
        <strain evidence="1">A17</strain>
        <strain evidence="2 3">cv. Jemalong A17</strain>
    </source>
</reference>
<protein>
    <submittedName>
        <fullName evidence="1">Transmembrane protein, putative</fullName>
    </submittedName>
</protein>
<dbReference type="HOGENOM" id="CLU_2641881_0_0_1"/>
<reference evidence="1 3" key="2">
    <citation type="journal article" date="2014" name="BMC Genomics">
        <title>An improved genome release (version Mt4.0) for the model legume Medicago truncatula.</title>
        <authorList>
            <person name="Tang H."/>
            <person name="Krishnakumar V."/>
            <person name="Bidwell S."/>
            <person name="Rosen B."/>
            <person name="Chan A."/>
            <person name="Zhou S."/>
            <person name="Gentzbittel L."/>
            <person name="Childs K.L."/>
            <person name="Yandell M."/>
            <person name="Gundlach H."/>
            <person name="Mayer K.F."/>
            <person name="Schwartz D.C."/>
            <person name="Town C.D."/>
        </authorList>
    </citation>
    <scope>GENOME REANNOTATION</scope>
    <source>
        <strain evidence="2 3">cv. Jemalong A17</strain>
    </source>
</reference>
<proteinExistence type="predicted"/>